<evidence type="ECO:0000313" key="1">
    <source>
        <dbReference type="EMBL" id="PQP10866.1"/>
    </source>
</evidence>
<reference evidence="1 2" key="1">
    <citation type="submission" date="2018-02" db="EMBL/GenBank/DDBJ databases">
        <title>Draft genome sequencing of Burkholderia cepacia Y14-15.</title>
        <authorList>
            <person name="Zheng B.-X."/>
        </authorList>
    </citation>
    <scope>NUCLEOTIDE SEQUENCE [LARGE SCALE GENOMIC DNA]</scope>
    <source>
        <strain evidence="1 2">Y14-15</strain>
    </source>
</reference>
<name>A0A2S8I7U7_BURCE</name>
<dbReference type="Proteomes" id="UP000238206">
    <property type="component" value="Unassembled WGS sequence"/>
</dbReference>
<sequence length="132" mass="14384">MLPTVQQPAVDPDAWLWTQTCAWAQIASLSQKLAIGPDATMRDQLRDAIVRLTQAHRELASTGQPTALMHCAVFMPGQIEFAFYALAPNGRVALCVDGAEGRVYRFDVCSPVLHETMAPLLAAMTGTQEVSR</sequence>
<comment type="caution">
    <text evidence="1">The sequence shown here is derived from an EMBL/GenBank/DDBJ whole genome shotgun (WGS) entry which is preliminary data.</text>
</comment>
<accession>A0A2S8I7U7</accession>
<organism evidence="1 2">
    <name type="scientific">Burkholderia cepacia</name>
    <name type="common">Pseudomonas cepacia</name>
    <dbReference type="NCBI Taxonomy" id="292"/>
    <lineage>
        <taxon>Bacteria</taxon>
        <taxon>Pseudomonadati</taxon>
        <taxon>Pseudomonadota</taxon>
        <taxon>Betaproteobacteria</taxon>
        <taxon>Burkholderiales</taxon>
        <taxon>Burkholderiaceae</taxon>
        <taxon>Burkholderia</taxon>
        <taxon>Burkholderia cepacia complex</taxon>
    </lineage>
</organism>
<evidence type="ECO:0000313" key="2">
    <source>
        <dbReference type="Proteomes" id="UP000238206"/>
    </source>
</evidence>
<proteinExistence type="predicted"/>
<dbReference type="AlphaFoldDB" id="A0A2S8I7U7"/>
<dbReference type="EMBL" id="PUIQ01000062">
    <property type="protein sequence ID" value="PQP10866.1"/>
    <property type="molecule type" value="Genomic_DNA"/>
</dbReference>
<gene>
    <name evidence="1" type="ORF">C5615_32790</name>
</gene>
<protein>
    <submittedName>
        <fullName evidence="1">Uncharacterized protein</fullName>
    </submittedName>
</protein>